<evidence type="ECO:0000256" key="2">
    <source>
        <dbReference type="ARBA" id="ARBA00022679"/>
    </source>
</evidence>
<dbReference type="EMBL" id="BARS01049518">
    <property type="protein sequence ID" value="GAG33868.1"/>
    <property type="molecule type" value="Genomic_DNA"/>
</dbReference>
<dbReference type="Gene3D" id="2.115.10.20">
    <property type="entry name" value="Glycosyl hydrolase domain, family 43"/>
    <property type="match status" value="1"/>
</dbReference>
<dbReference type="PANTHER" id="PTHR34106">
    <property type="entry name" value="GLYCOSIDASE"/>
    <property type="match status" value="1"/>
</dbReference>
<gene>
    <name evidence="3" type="ORF">S01H1_74063</name>
</gene>
<evidence type="ECO:0008006" key="4">
    <source>
        <dbReference type="Google" id="ProtNLM"/>
    </source>
</evidence>
<comment type="caution">
    <text evidence="3">The sequence shown here is derived from an EMBL/GenBank/DDBJ whole genome shotgun (WGS) entry which is preliminary data.</text>
</comment>
<dbReference type="SUPFAM" id="SSF75005">
    <property type="entry name" value="Arabinanase/levansucrase/invertase"/>
    <property type="match status" value="1"/>
</dbReference>
<dbReference type="GO" id="GO:0016757">
    <property type="term" value="F:glycosyltransferase activity"/>
    <property type="evidence" value="ECO:0007669"/>
    <property type="project" value="UniProtKB-KW"/>
</dbReference>
<accession>X0XB27</accession>
<organism evidence="3">
    <name type="scientific">marine sediment metagenome</name>
    <dbReference type="NCBI Taxonomy" id="412755"/>
    <lineage>
        <taxon>unclassified sequences</taxon>
        <taxon>metagenomes</taxon>
        <taxon>ecological metagenomes</taxon>
    </lineage>
</organism>
<dbReference type="InterPro" id="IPR007184">
    <property type="entry name" value="Mannoside_phosphorylase"/>
</dbReference>
<feature type="non-terminal residue" evidence="3">
    <location>
        <position position="1"/>
    </location>
</feature>
<dbReference type="PANTHER" id="PTHR34106:SF5">
    <property type="entry name" value="GLYCOSIDASE"/>
    <property type="match status" value="1"/>
</dbReference>
<keyword evidence="2" id="KW-0808">Transferase</keyword>
<sequence>VLFPEKINHQYVRLDRPIGLGIGSIWISYSNDLYSWGHSKVLIPPRPGYWDSYRVGASAPPIRTNRGWLEIYHGVQMTSAGPIYRTGTVLLDLKDPSLVIGRSSAPLLAPRENYERIGDVGNVVFACGTIVESDGEVKMYYGAADTCLCVASARLEDIIKHTLEA</sequence>
<reference evidence="3" key="1">
    <citation type="journal article" date="2014" name="Front. Microbiol.">
        <title>High frequency of phylogenetically diverse reductive dehalogenase-homologous genes in deep subseafloor sedimentary metagenomes.</title>
        <authorList>
            <person name="Kawai M."/>
            <person name="Futagami T."/>
            <person name="Toyoda A."/>
            <person name="Takaki Y."/>
            <person name="Nishi S."/>
            <person name="Hori S."/>
            <person name="Arai W."/>
            <person name="Tsubouchi T."/>
            <person name="Morono Y."/>
            <person name="Uchiyama I."/>
            <person name="Ito T."/>
            <person name="Fujiyama A."/>
            <person name="Inagaki F."/>
            <person name="Takami H."/>
        </authorList>
    </citation>
    <scope>NUCLEOTIDE SEQUENCE</scope>
    <source>
        <strain evidence="3">Expedition CK06-06</strain>
    </source>
</reference>
<proteinExistence type="predicted"/>
<evidence type="ECO:0000313" key="3">
    <source>
        <dbReference type="EMBL" id="GAG33868.1"/>
    </source>
</evidence>
<protein>
    <recommendedName>
        <fullName evidence="4">Glycosidase</fullName>
    </recommendedName>
</protein>
<evidence type="ECO:0000256" key="1">
    <source>
        <dbReference type="ARBA" id="ARBA00022676"/>
    </source>
</evidence>
<dbReference type="AlphaFoldDB" id="X0XB27"/>
<name>X0XB27_9ZZZZ</name>
<dbReference type="Pfam" id="PF04041">
    <property type="entry name" value="Glyco_hydro_130"/>
    <property type="match status" value="1"/>
</dbReference>
<dbReference type="InterPro" id="IPR023296">
    <property type="entry name" value="Glyco_hydro_beta-prop_sf"/>
</dbReference>
<keyword evidence="1" id="KW-0328">Glycosyltransferase</keyword>